<gene>
    <name evidence="1" type="ORF">DPMN_042090</name>
</gene>
<evidence type="ECO:0000313" key="1">
    <source>
        <dbReference type="EMBL" id="KAH3735554.1"/>
    </source>
</evidence>
<name>A0A9D4CZT4_DREPO</name>
<evidence type="ECO:0000313" key="2">
    <source>
        <dbReference type="Proteomes" id="UP000828390"/>
    </source>
</evidence>
<proteinExistence type="predicted"/>
<comment type="caution">
    <text evidence="1">The sequence shown here is derived from an EMBL/GenBank/DDBJ whole genome shotgun (WGS) entry which is preliminary data.</text>
</comment>
<accession>A0A9D4CZT4</accession>
<dbReference type="EMBL" id="JAIWYP010000011">
    <property type="protein sequence ID" value="KAH3735554.1"/>
    <property type="molecule type" value="Genomic_DNA"/>
</dbReference>
<reference evidence="1" key="2">
    <citation type="submission" date="2020-11" db="EMBL/GenBank/DDBJ databases">
        <authorList>
            <person name="McCartney M.A."/>
            <person name="Auch B."/>
            <person name="Kono T."/>
            <person name="Mallez S."/>
            <person name="Becker A."/>
            <person name="Gohl D.M."/>
            <person name="Silverstein K.A.T."/>
            <person name="Koren S."/>
            <person name="Bechman K.B."/>
            <person name="Herman A."/>
            <person name="Abrahante J.E."/>
            <person name="Garbe J."/>
        </authorList>
    </citation>
    <scope>NUCLEOTIDE SEQUENCE</scope>
    <source>
        <strain evidence="1">Duluth1</strain>
        <tissue evidence="1">Whole animal</tissue>
    </source>
</reference>
<organism evidence="1 2">
    <name type="scientific">Dreissena polymorpha</name>
    <name type="common">Zebra mussel</name>
    <name type="synonym">Mytilus polymorpha</name>
    <dbReference type="NCBI Taxonomy" id="45954"/>
    <lineage>
        <taxon>Eukaryota</taxon>
        <taxon>Metazoa</taxon>
        <taxon>Spiralia</taxon>
        <taxon>Lophotrochozoa</taxon>
        <taxon>Mollusca</taxon>
        <taxon>Bivalvia</taxon>
        <taxon>Autobranchia</taxon>
        <taxon>Heteroconchia</taxon>
        <taxon>Euheterodonta</taxon>
        <taxon>Imparidentia</taxon>
        <taxon>Neoheterodontei</taxon>
        <taxon>Myida</taxon>
        <taxon>Dreissenoidea</taxon>
        <taxon>Dreissenidae</taxon>
        <taxon>Dreissena</taxon>
    </lineage>
</organism>
<reference evidence="1" key="1">
    <citation type="journal article" date="2019" name="bioRxiv">
        <title>The Genome of the Zebra Mussel, Dreissena polymorpha: A Resource for Invasive Species Research.</title>
        <authorList>
            <person name="McCartney M.A."/>
            <person name="Auch B."/>
            <person name="Kono T."/>
            <person name="Mallez S."/>
            <person name="Zhang Y."/>
            <person name="Obille A."/>
            <person name="Becker A."/>
            <person name="Abrahante J.E."/>
            <person name="Garbe J."/>
            <person name="Badalamenti J.P."/>
            <person name="Herman A."/>
            <person name="Mangelson H."/>
            <person name="Liachko I."/>
            <person name="Sullivan S."/>
            <person name="Sone E.D."/>
            <person name="Koren S."/>
            <person name="Silverstein K.A.T."/>
            <person name="Beckman K.B."/>
            <person name="Gohl D.M."/>
        </authorList>
    </citation>
    <scope>NUCLEOTIDE SEQUENCE</scope>
    <source>
        <strain evidence="1">Duluth1</strain>
        <tissue evidence="1">Whole animal</tissue>
    </source>
</reference>
<protein>
    <submittedName>
        <fullName evidence="1">Uncharacterized protein</fullName>
    </submittedName>
</protein>
<keyword evidence="2" id="KW-1185">Reference proteome</keyword>
<dbReference type="AlphaFoldDB" id="A0A9D4CZT4"/>
<sequence length="77" mass="8706">MKGSALGIPSLGKTIRLTVEGVFVFIGSTYSRCINAEDSNEACRREVRMRSLLTRLFLLPPLPKESVILFHERTARR</sequence>
<dbReference type="Proteomes" id="UP000828390">
    <property type="component" value="Unassembled WGS sequence"/>
</dbReference>